<dbReference type="InterPro" id="IPR002068">
    <property type="entry name" value="A-crystallin/Hsp20_dom"/>
</dbReference>
<name>A0A292YQU8_9BACL</name>
<dbReference type="Proteomes" id="UP000217785">
    <property type="component" value="Unassembled WGS sequence"/>
</dbReference>
<dbReference type="CDD" id="cd06464">
    <property type="entry name" value="ACD_sHsps-like"/>
    <property type="match status" value="1"/>
</dbReference>
<comment type="caution">
    <text evidence="5">The sequence shown here is derived from an EMBL/GenBank/DDBJ whole genome shotgun (WGS) entry which is preliminary data.</text>
</comment>
<dbReference type="EMBL" id="BDUF01000068">
    <property type="protein sequence ID" value="GAX90860.1"/>
    <property type="molecule type" value="Genomic_DNA"/>
</dbReference>
<dbReference type="PANTHER" id="PTHR11527">
    <property type="entry name" value="HEAT-SHOCK PROTEIN 20 FAMILY MEMBER"/>
    <property type="match status" value="1"/>
</dbReference>
<keyword evidence="6" id="KW-1185">Reference proteome</keyword>
<feature type="domain" description="SHSP" evidence="3">
    <location>
        <begin position="34"/>
        <end position="147"/>
    </location>
</feature>
<dbReference type="AlphaFoldDB" id="A0A292YQU8"/>
<dbReference type="OrthoDB" id="1806521at2"/>
<evidence type="ECO:0000313" key="5">
    <source>
        <dbReference type="EMBL" id="GAX90860.1"/>
    </source>
</evidence>
<dbReference type="PROSITE" id="PS51203">
    <property type="entry name" value="CS"/>
    <property type="match status" value="1"/>
</dbReference>
<evidence type="ECO:0000256" key="2">
    <source>
        <dbReference type="RuleBase" id="RU003616"/>
    </source>
</evidence>
<dbReference type="PROSITE" id="PS01031">
    <property type="entry name" value="SHSP"/>
    <property type="match status" value="1"/>
</dbReference>
<evidence type="ECO:0000256" key="1">
    <source>
        <dbReference type="PROSITE-ProRule" id="PRU00285"/>
    </source>
</evidence>
<dbReference type="Gene3D" id="2.60.40.790">
    <property type="match status" value="1"/>
</dbReference>
<feature type="domain" description="CS" evidence="4">
    <location>
        <begin position="38"/>
        <end position="143"/>
    </location>
</feature>
<dbReference type="InterPro" id="IPR007052">
    <property type="entry name" value="CS_dom"/>
</dbReference>
<dbReference type="InterPro" id="IPR008978">
    <property type="entry name" value="HSP20-like_chaperone"/>
</dbReference>
<sequence length="147" mass="16989">MPLIPYEPFRHLENMRRELDRFFATDFPALRTGFGQNLGTPSIDIYETENELVATCDIPGVEKKEDILIDIDNNILSVSGTINRLNEIKEENMHRQERFVGRFHRSVTLPTRVSSEGVKASYKNGVLEIRMPKLTGENKKRIDVDFH</sequence>
<dbReference type="InterPro" id="IPR031107">
    <property type="entry name" value="Small_HSP"/>
</dbReference>
<evidence type="ECO:0000259" key="3">
    <source>
        <dbReference type="PROSITE" id="PS01031"/>
    </source>
</evidence>
<evidence type="ECO:0000313" key="6">
    <source>
        <dbReference type="Proteomes" id="UP000217785"/>
    </source>
</evidence>
<gene>
    <name evidence="5" type="ORF">EFBL_2502</name>
</gene>
<dbReference type="Pfam" id="PF00011">
    <property type="entry name" value="HSP20"/>
    <property type="match status" value="1"/>
</dbReference>
<comment type="similarity">
    <text evidence="1 2">Belongs to the small heat shock protein (HSP20) family.</text>
</comment>
<dbReference type="SUPFAM" id="SSF49764">
    <property type="entry name" value="HSP20-like chaperones"/>
    <property type="match status" value="1"/>
</dbReference>
<protein>
    <submittedName>
        <fullName evidence="5">Heat-shock protein Hsp20</fullName>
    </submittedName>
</protein>
<organism evidence="5 6">
    <name type="scientific">Effusibacillus lacus</name>
    <dbReference type="NCBI Taxonomy" id="1348429"/>
    <lineage>
        <taxon>Bacteria</taxon>
        <taxon>Bacillati</taxon>
        <taxon>Bacillota</taxon>
        <taxon>Bacilli</taxon>
        <taxon>Bacillales</taxon>
        <taxon>Alicyclobacillaceae</taxon>
        <taxon>Effusibacillus</taxon>
    </lineage>
</organism>
<dbReference type="RefSeq" id="WP_096182586.1">
    <property type="nucleotide sequence ID" value="NZ_BDUF01000068.1"/>
</dbReference>
<evidence type="ECO:0000259" key="4">
    <source>
        <dbReference type="PROSITE" id="PS51203"/>
    </source>
</evidence>
<reference evidence="6" key="1">
    <citation type="submission" date="2017-07" db="EMBL/GenBank/DDBJ databases">
        <title>Draft genome sequence of Effusibacillus lacus strain skLN1.</title>
        <authorList>
            <person name="Watanabe M."/>
            <person name="Kojima H."/>
            <person name="Fukui M."/>
        </authorList>
    </citation>
    <scope>NUCLEOTIDE SEQUENCE [LARGE SCALE GENOMIC DNA]</scope>
    <source>
        <strain evidence="6">skLN1</strain>
    </source>
</reference>
<accession>A0A292YQU8</accession>
<proteinExistence type="inferred from homology"/>